<accession>A0ABR0SER7</accession>
<reference evidence="1 2" key="1">
    <citation type="submission" date="2024-01" db="EMBL/GenBank/DDBJ databases">
        <title>Complete genome of Cladobotryum mycophilum ATHUM6906.</title>
        <authorList>
            <person name="Christinaki A.C."/>
            <person name="Myridakis A.I."/>
            <person name="Kouvelis V.N."/>
        </authorList>
    </citation>
    <scope>NUCLEOTIDE SEQUENCE [LARGE SCALE GENOMIC DNA]</scope>
    <source>
        <strain evidence="1 2">ATHUM6906</strain>
    </source>
</reference>
<evidence type="ECO:0000313" key="2">
    <source>
        <dbReference type="Proteomes" id="UP001338125"/>
    </source>
</evidence>
<comment type="caution">
    <text evidence="1">The sequence shown here is derived from an EMBL/GenBank/DDBJ whole genome shotgun (WGS) entry which is preliminary data.</text>
</comment>
<proteinExistence type="predicted"/>
<keyword evidence="2" id="KW-1185">Reference proteome</keyword>
<dbReference type="Proteomes" id="UP001338125">
    <property type="component" value="Unassembled WGS sequence"/>
</dbReference>
<organism evidence="1 2">
    <name type="scientific">Cladobotryum mycophilum</name>
    <dbReference type="NCBI Taxonomy" id="491253"/>
    <lineage>
        <taxon>Eukaryota</taxon>
        <taxon>Fungi</taxon>
        <taxon>Dikarya</taxon>
        <taxon>Ascomycota</taxon>
        <taxon>Pezizomycotina</taxon>
        <taxon>Sordariomycetes</taxon>
        <taxon>Hypocreomycetidae</taxon>
        <taxon>Hypocreales</taxon>
        <taxon>Hypocreaceae</taxon>
        <taxon>Cladobotryum</taxon>
    </lineage>
</organism>
<sequence length="452" mass="51104">MQSNNSMHKNGIGEKVETAGAKSTLGCGKSSLEALAPDALLGVMTRLPDLDSLWNLLRASPESRRLFDKHGLAIIEGTIGGPDSLLPPKIRELIRAVLLARSSSLPFETLDAFHLGFMRDKVDQVSEKTRIITLSHSSLTAVAPSAEILRSVVMTARQISALTHGCLESYLARVRDPAFAPQHCHERGMRYMGEYRGSLRVPPWRREFVGEPVKVVDVGPPSWVEEMRVTRALWVVQLVGEMQRVAARDADALGWQPEDIGRLNQMEAEDFVTDSGNMHHDPIEEIRSIKDYLRELDNSCGSEATLTGAYYKLPRPPQEARDVHRTTLPPGISAPFGRKRSEATLWWQTPDFLESLAPGMVTYRFLALRRYWSPLYGVKFDSFRRLGFALWDKKRMHALGLENGIQKPYRIPEFYFFAWQSLLSPEEIAKVRAVLEDEIDLFWEQYGSNPDN</sequence>
<protein>
    <submittedName>
        <fullName evidence="1">Uncharacterized protein</fullName>
    </submittedName>
</protein>
<evidence type="ECO:0000313" key="1">
    <source>
        <dbReference type="EMBL" id="KAK5990332.1"/>
    </source>
</evidence>
<dbReference type="EMBL" id="JAVFKD010000014">
    <property type="protein sequence ID" value="KAK5990332.1"/>
    <property type="molecule type" value="Genomic_DNA"/>
</dbReference>
<name>A0ABR0SER7_9HYPO</name>
<gene>
    <name evidence="1" type="ORF">PT974_08599</name>
</gene>